<name>A0A417Z4S5_9MICO</name>
<keyword evidence="3" id="KW-0670">Pyruvate</keyword>
<dbReference type="EMBL" id="QWLM01000011">
    <property type="protein sequence ID" value="RHW45212.1"/>
    <property type="molecule type" value="Genomic_DNA"/>
</dbReference>
<dbReference type="NCBIfam" id="TIGR03083">
    <property type="entry name" value="maleylpyruvate isomerase family mycothiol-dependent enzyme"/>
    <property type="match status" value="1"/>
</dbReference>
<evidence type="ECO:0000313" key="4">
    <source>
        <dbReference type="Proteomes" id="UP000285376"/>
    </source>
</evidence>
<dbReference type="InterPro" id="IPR034660">
    <property type="entry name" value="DinB/YfiT-like"/>
</dbReference>
<dbReference type="InterPro" id="IPR024344">
    <property type="entry name" value="MDMPI_metal-binding"/>
</dbReference>
<dbReference type="GO" id="GO:0016853">
    <property type="term" value="F:isomerase activity"/>
    <property type="evidence" value="ECO:0007669"/>
    <property type="project" value="UniProtKB-KW"/>
</dbReference>
<gene>
    <name evidence="3" type="ORF">D1832_10220</name>
</gene>
<dbReference type="GO" id="GO:0046872">
    <property type="term" value="F:metal ion binding"/>
    <property type="evidence" value="ECO:0007669"/>
    <property type="project" value="InterPro"/>
</dbReference>
<keyword evidence="3" id="KW-0413">Isomerase</keyword>
<feature type="region of interest" description="Disordered" evidence="1">
    <location>
        <begin position="1"/>
        <end position="20"/>
    </location>
</feature>
<protein>
    <submittedName>
        <fullName evidence="3">Maleylpyruvate isomerase family mycothiol-dependent enzyme</fullName>
    </submittedName>
</protein>
<proteinExistence type="predicted"/>
<evidence type="ECO:0000256" key="1">
    <source>
        <dbReference type="SAM" id="MobiDB-lite"/>
    </source>
</evidence>
<dbReference type="InterPro" id="IPR017517">
    <property type="entry name" value="Maleyloyr_isom"/>
</dbReference>
<dbReference type="Gene3D" id="1.20.120.450">
    <property type="entry name" value="dinb family like domain"/>
    <property type="match status" value="1"/>
</dbReference>
<dbReference type="Pfam" id="PF11716">
    <property type="entry name" value="MDMPI_N"/>
    <property type="match status" value="1"/>
</dbReference>
<comment type="caution">
    <text evidence="3">The sequence shown here is derived from an EMBL/GenBank/DDBJ whole genome shotgun (WGS) entry which is preliminary data.</text>
</comment>
<feature type="domain" description="Mycothiol-dependent maleylpyruvate isomerase metal-binding" evidence="2">
    <location>
        <begin position="63"/>
        <end position="149"/>
    </location>
</feature>
<dbReference type="Proteomes" id="UP000285376">
    <property type="component" value="Unassembled WGS sequence"/>
</dbReference>
<reference evidence="3 4" key="1">
    <citation type="submission" date="2018-08" db="EMBL/GenBank/DDBJ databases">
        <title>Whole genome sequence analysis of Dermacoccus abyssi bacteria isolated from Deep Mariana trench Micromonospora spp reveals genes involved in the environmental adaptation and production of secondary metabolites.</title>
        <authorList>
            <person name="Abdel-Mageed W.M."/>
            <person name="Lehri B."/>
            <person name="Nouioui I."/>
            <person name="Goodfellow I."/>
            <person name="Jaspars M."/>
            <person name="Karlyshev A."/>
        </authorList>
    </citation>
    <scope>NUCLEOTIDE SEQUENCE [LARGE SCALE GENOMIC DNA]</scope>
    <source>
        <strain evidence="3 4">MT1.1</strain>
    </source>
</reference>
<dbReference type="AlphaFoldDB" id="A0A417Z4S5"/>
<organism evidence="3 4">
    <name type="scientific">Dermacoccus abyssi</name>
    <dbReference type="NCBI Taxonomy" id="322596"/>
    <lineage>
        <taxon>Bacteria</taxon>
        <taxon>Bacillati</taxon>
        <taxon>Actinomycetota</taxon>
        <taxon>Actinomycetes</taxon>
        <taxon>Micrococcales</taxon>
        <taxon>Dermacoccaceae</taxon>
        <taxon>Dermacoccus</taxon>
    </lineage>
</organism>
<evidence type="ECO:0000313" key="3">
    <source>
        <dbReference type="EMBL" id="RHW45212.1"/>
    </source>
</evidence>
<sequence length="260" mass="28583">MSVRRGARKPPSSDFPRANSRRAVIRFTRSDGRSLAVSADWSQDSAPTKGNVMSHEMVWTKIHDEREALLAELEQLSDEQWRSPSLCEGWTIQDVVAHLASGASTSKADVAKLVLKHKGDFQAAIDAGVAEYSKGTPAETLAAFKAVLHERTAPLSGEAMLGDTLVHAEDIRRSLGLTREYPLETLRELGDYYKDSSGLGVKKRIDGLHLMATDQKWDHGKGEIVQGPLLALIMTMTGRAEYLDDLAGDGLPEYRARLTK</sequence>
<evidence type="ECO:0000259" key="2">
    <source>
        <dbReference type="Pfam" id="PF11716"/>
    </source>
</evidence>
<accession>A0A417Z4S5</accession>
<dbReference type="SUPFAM" id="SSF109854">
    <property type="entry name" value="DinB/YfiT-like putative metalloenzymes"/>
    <property type="match status" value="1"/>
</dbReference>